<feature type="repeat" description="ANK" evidence="3">
    <location>
        <begin position="147"/>
        <end position="179"/>
    </location>
</feature>
<dbReference type="InterPro" id="IPR002110">
    <property type="entry name" value="Ankyrin_rpt"/>
</dbReference>
<dbReference type="Gene3D" id="1.25.40.20">
    <property type="entry name" value="Ankyrin repeat-containing domain"/>
    <property type="match status" value="2"/>
</dbReference>
<keyword evidence="2 3" id="KW-0040">ANK repeat</keyword>
<organism evidence="4 5">
    <name type="scientific">Solanum tuberosum</name>
    <name type="common">Potato</name>
    <dbReference type="NCBI Taxonomy" id="4113"/>
    <lineage>
        <taxon>Eukaryota</taxon>
        <taxon>Viridiplantae</taxon>
        <taxon>Streptophyta</taxon>
        <taxon>Embryophyta</taxon>
        <taxon>Tracheophyta</taxon>
        <taxon>Spermatophyta</taxon>
        <taxon>Magnoliopsida</taxon>
        <taxon>eudicotyledons</taxon>
        <taxon>Gunneridae</taxon>
        <taxon>Pentapetalae</taxon>
        <taxon>asterids</taxon>
        <taxon>lamiids</taxon>
        <taxon>Solanales</taxon>
        <taxon>Solanaceae</taxon>
        <taxon>Solanoideae</taxon>
        <taxon>Solaneae</taxon>
        <taxon>Solanum</taxon>
    </lineage>
</organism>
<reference evidence="4 5" key="1">
    <citation type="journal article" date="2021" name="bioRxiv">
        <title>Chromosome-scale and haplotype-resolved genome assembly of a tetraploid potato cultivar.</title>
        <authorList>
            <person name="Sun H."/>
            <person name="Jiao W.-B."/>
            <person name="Krause K."/>
            <person name="Campoy J.A."/>
            <person name="Goel M."/>
            <person name="Folz-Donahue K."/>
            <person name="Kukat C."/>
            <person name="Huettel B."/>
            <person name="Schneeberger K."/>
        </authorList>
    </citation>
    <scope>NUCLEOTIDE SEQUENCE [LARGE SCALE GENOMIC DNA]</scope>
    <source>
        <strain evidence="4">SolTubOtavaFocal</strain>
        <tissue evidence="4">Leaves</tissue>
    </source>
</reference>
<sequence length="248" mass="25912">MPGLEKLVWGQRRIPILCGSQKDPGRAFPGLFKTKAPSPIGNAPSPKTKIRGVIIAVHYSSVSPAVAVTVTVTAVSITIPSSPIAATRQKEPLVSGMGADEVTVDQTPSGTTSESIDALLEAARYDDLDDVVSLASSGVSLNSKDSEGRTALHMASANGHCGIVEYLIRNGADVNASNVEKNTPLHWACLNGHIEVVKTLILAGATVSALNSHERTPIDEVVCRGKMNVIDAINEAVAQLELTGTTVS</sequence>
<dbReference type="InterPro" id="IPR036770">
    <property type="entry name" value="Ankyrin_rpt-contain_sf"/>
</dbReference>
<dbReference type="EMBL" id="JAIVGD010000015">
    <property type="protein sequence ID" value="KAH0756973.1"/>
    <property type="molecule type" value="Genomic_DNA"/>
</dbReference>
<evidence type="ECO:0000256" key="2">
    <source>
        <dbReference type="ARBA" id="ARBA00023043"/>
    </source>
</evidence>
<evidence type="ECO:0000313" key="5">
    <source>
        <dbReference type="Proteomes" id="UP000826656"/>
    </source>
</evidence>
<dbReference type="SUPFAM" id="SSF48403">
    <property type="entry name" value="Ankyrin repeat"/>
    <property type="match status" value="1"/>
</dbReference>
<dbReference type="PRINTS" id="PR01415">
    <property type="entry name" value="ANKYRIN"/>
</dbReference>
<proteinExistence type="predicted"/>
<evidence type="ECO:0000313" key="4">
    <source>
        <dbReference type="EMBL" id="KAH0756973.1"/>
    </source>
</evidence>
<dbReference type="PANTHER" id="PTHR24171:SF8">
    <property type="entry name" value="BRCA1-ASSOCIATED RING DOMAIN PROTEIN 1"/>
    <property type="match status" value="1"/>
</dbReference>
<name>A0ABQ7UZR5_SOLTU</name>
<evidence type="ECO:0000256" key="3">
    <source>
        <dbReference type="PROSITE-ProRule" id="PRU00023"/>
    </source>
</evidence>
<dbReference type="PROSITE" id="PS50088">
    <property type="entry name" value="ANK_REPEAT"/>
    <property type="match status" value="2"/>
</dbReference>
<feature type="repeat" description="ANK" evidence="3">
    <location>
        <begin position="180"/>
        <end position="212"/>
    </location>
</feature>
<evidence type="ECO:0000256" key="1">
    <source>
        <dbReference type="ARBA" id="ARBA00022737"/>
    </source>
</evidence>
<dbReference type="SMART" id="SM00248">
    <property type="entry name" value="ANK"/>
    <property type="match status" value="4"/>
</dbReference>
<dbReference type="PROSITE" id="PS50297">
    <property type="entry name" value="ANK_REP_REGION"/>
    <property type="match status" value="2"/>
</dbReference>
<dbReference type="PANTHER" id="PTHR24171">
    <property type="entry name" value="ANKYRIN REPEAT DOMAIN-CONTAINING PROTEIN 39-RELATED"/>
    <property type="match status" value="1"/>
</dbReference>
<evidence type="ECO:0008006" key="6">
    <source>
        <dbReference type="Google" id="ProtNLM"/>
    </source>
</evidence>
<protein>
    <recommendedName>
        <fullName evidence="6">Ankyrin repeat-containing protein</fullName>
    </recommendedName>
</protein>
<keyword evidence="1" id="KW-0677">Repeat</keyword>
<keyword evidence="5" id="KW-1185">Reference proteome</keyword>
<dbReference type="Pfam" id="PF12796">
    <property type="entry name" value="Ank_2"/>
    <property type="match status" value="1"/>
</dbReference>
<accession>A0ABQ7UZR5</accession>
<dbReference type="Proteomes" id="UP000826656">
    <property type="component" value="Unassembled WGS sequence"/>
</dbReference>
<comment type="caution">
    <text evidence="4">The sequence shown here is derived from an EMBL/GenBank/DDBJ whole genome shotgun (WGS) entry which is preliminary data.</text>
</comment>
<gene>
    <name evidence="4" type="ORF">KY290_020466</name>
</gene>